<evidence type="ECO:0000256" key="2">
    <source>
        <dbReference type="ARBA" id="ARBA00022679"/>
    </source>
</evidence>
<evidence type="ECO:0000259" key="3">
    <source>
        <dbReference type="Pfam" id="PF00534"/>
    </source>
</evidence>
<dbReference type="InterPro" id="IPR001296">
    <property type="entry name" value="Glyco_trans_1"/>
</dbReference>
<feature type="domain" description="Glycosyltransferase subfamily 4-like N-terminal" evidence="4">
    <location>
        <begin position="93"/>
        <end position="203"/>
    </location>
</feature>
<dbReference type="Proteomes" id="UP001228139">
    <property type="component" value="Chromosome"/>
</dbReference>
<keyword evidence="6" id="KW-1185">Reference proteome</keyword>
<dbReference type="CDD" id="cd03811">
    <property type="entry name" value="GT4_GT28_WabH-like"/>
    <property type="match status" value="1"/>
</dbReference>
<name>A0AA50DJ15_9GAMM</name>
<evidence type="ECO:0000313" key="6">
    <source>
        <dbReference type="Proteomes" id="UP001228139"/>
    </source>
</evidence>
<dbReference type="PANTHER" id="PTHR12526:SF629">
    <property type="entry name" value="TEICHURONIC ACID BIOSYNTHESIS GLYCOSYLTRANSFERASE TUAH-RELATED"/>
    <property type="match status" value="1"/>
</dbReference>
<protein>
    <submittedName>
        <fullName evidence="5">Glycosyltransferase</fullName>
        <ecNumber evidence="5">2.4.-.-</ecNumber>
    </submittedName>
</protein>
<dbReference type="AlphaFoldDB" id="A0AA50DJ15"/>
<dbReference type="PANTHER" id="PTHR12526">
    <property type="entry name" value="GLYCOSYLTRANSFERASE"/>
    <property type="match status" value="1"/>
</dbReference>
<dbReference type="SUPFAM" id="SSF53756">
    <property type="entry name" value="UDP-Glycosyltransferase/glycogen phosphorylase"/>
    <property type="match status" value="1"/>
</dbReference>
<dbReference type="KEGG" id="epi:Q3V30_20875"/>
<keyword evidence="2 5" id="KW-0808">Transferase</keyword>
<feature type="domain" description="Glycosyl transferase family 1" evidence="3">
    <location>
        <begin position="221"/>
        <end position="377"/>
    </location>
</feature>
<dbReference type="EMBL" id="CP132353">
    <property type="protein sequence ID" value="WLS78844.1"/>
    <property type="molecule type" value="Genomic_DNA"/>
</dbReference>
<gene>
    <name evidence="5" type="ORF">Q3V30_20875</name>
</gene>
<reference evidence="5 6" key="1">
    <citation type="submission" date="2023-07" db="EMBL/GenBank/DDBJ databases">
        <title>Pathogenic bacteria of pear tree diseases.</title>
        <authorList>
            <person name="Zhang Z."/>
            <person name="He L."/>
            <person name="Huang R."/>
        </authorList>
    </citation>
    <scope>NUCLEOTIDE SEQUENCE [LARGE SCALE GENOMIC DNA]</scope>
    <source>
        <strain evidence="5 6">DE2</strain>
    </source>
</reference>
<dbReference type="EC" id="2.4.-.-" evidence="5"/>
<organism evidence="5 6">
    <name type="scientific">Erwinia pyri</name>
    <dbReference type="NCBI Taxonomy" id="3062598"/>
    <lineage>
        <taxon>Bacteria</taxon>
        <taxon>Pseudomonadati</taxon>
        <taxon>Pseudomonadota</taxon>
        <taxon>Gammaproteobacteria</taxon>
        <taxon>Enterobacterales</taxon>
        <taxon>Erwiniaceae</taxon>
        <taxon>Erwinia</taxon>
    </lineage>
</organism>
<evidence type="ECO:0000259" key="4">
    <source>
        <dbReference type="Pfam" id="PF13439"/>
    </source>
</evidence>
<dbReference type="GO" id="GO:0016757">
    <property type="term" value="F:glycosyltransferase activity"/>
    <property type="evidence" value="ECO:0007669"/>
    <property type="project" value="UniProtKB-KW"/>
</dbReference>
<dbReference type="Pfam" id="PF13439">
    <property type="entry name" value="Glyco_transf_4"/>
    <property type="match status" value="1"/>
</dbReference>
<dbReference type="RefSeq" id="WP_306209089.1">
    <property type="nucleotide sequence ID" value="NZ_CP132353.1"/>
</dbReference>
<dbReference type="Gene3D" id="3.40.50.2000">
    <property type="entry name" value="Glycogen Phosphorylase B"/>
    <property type="match status" value="2"/>
</dbReference>
<evidence type="ECO:0000313" key="5">
    <source>
        <dbReference type="EMBL" id="WLS78844.1"/>
    </source>
</evidence>
<accession>A0AA50DJ15</accession>
<dbReference type="InterPro" id="IPR028098">
    <property type="entry name" value="Glyco_trans_4-like_N"/>
</dbReference>
<dbReference type="Pfam" id="PF00534">
    <property type="entry name" value="Glycos_transf_1"/>
    <property type="match status" value="1"/>
</dbReference>
<keyword evidence="1 5" id="KW-0328">Glycosyltransferase</keyword>
<sequence>MADQRRKILLLDTGNEWGGGTNSMLELLKRIDRTRFDIRCCFYHNYRRGKGDSIGQVLESLGIPVIFINQRKQPRWAKITKELLRSLVFFSRSLRQKTTRWVDMRWRIQPNARQIRQALADSDLLYMNNQPGSNAEGYLAAAGLPVTVVQHCRIEPVLNRDLVAIVNQRADAIIAVSDGVRNVLVANGVKPEKCFTVFNAIDIWQPLPARAEMRQQLLQVSEECFVFGSIGSLIPRKSNHHILQALEKFAAEFPQADWRMVILGEGPEEAALRRQAVQAGIADRLMFTGFRANALDYLAAFDVFILASKSEGLPRVVLEAMLLNTAVIGSNVTGTAELIAHDKTGLLFNYGDTQALFEQMKTLYLDAGKRTALLQQANANVKAHYAIEHYVAGVETILKNASHGNSSHV</sequence>
<proteinExistence type="predicted"/>
<evidence type="ECO:0000256" key="1">
    <source>
        <dbReference type="ARBA" id="ARBA00022676"/>
    </source>
</evidence>